<sequence>MSSNPEIPSLVTTNLATVCIESALTGVFWVLYALSTFLLVQRARSQAAQTGSSTRSIYKTPMFIASNFIALTVTAHWSLTVYRLFFAFVESMGGAKPLYVYANIAEPSEIAKTACFLATVLASDAMIIYRLYIIWGYNKWIIIFPILTWFGLIVCGVGLCWRFSLYQLGENAYHGEIGRWITSDCVMTFMQLAHSTNVYCTVCIAWRIWRSRIRSKSFGGGNLRGVLAIVIESALIHTCWNFFFLLEFQLQSVVQFTAIDVWSPICGITFMLINFRVALGWAQKAHYHSQSTGSGFTPRLPTTSAHSTSYPPRKHELASAVEGVPYSYKEPYVVGAHPYAAADAPPVYPPLTVNITRVVDTVDDNGSNMPYDGAA</sequence>
<keyword evidence="2" id="KW-0472">Membrane</keyword>
<keyword evidence="2" id="KW-0812">Transmembrane</keyword>
<feature type="transmembrane region" description="Helical" evidence="2">
    <location>
        <begin position="261"/>
        <end position="282"/>
    </location>
</feature>
<name>A0A4Y9YUW4_9APHY</name>
<reference evidence="3 4" key="1">
    <citation type="submission" date="2019-01" db="EMBL/GenBank/DDBJ databases">
        <title>Genome sequencing of the rare red list fungi Fomitopsis rosea.</title>
        <authorList>
            <person name="Buettner E."/>
            <person name="Kellner H."/>
        </authorList>
    </citation>
    <scope>NUCLEOTIDE SEQUENCE [LARGE SCALE GENOMIC DNA]</scope>
    <source>
        <strain evidence="3 4">DSM 105464</strain>
    </source>
</reference>
<evidence type="ECO:0000256" key="1">
    <source>
        <dbReference type="SAM" id="MobiDB-lite"/>
    </source>
</evidence>
<proteinExistence type="predicted"/>
<evidence type="ECO:0000313" key="4">
    <source>
        <dbReference type="Proteomes" id="UP000298390"/>
    </source>
</evidence>
<gene>
    <name evidence="3" type="ORF">EVJ58_g1950</name>
</gene>
<accession>A0A4Y9YUW4</accession>
<feature type="transmembrane region" description="Helical" evidence="2">
    <location>
        <begin position="141"/>
        <end position="161"/>
    </location>
</feature>
<dbReference type="AlphaFoldDB" id="A0A4Y9YUW4"/>
<dbReference type="STRING" id="34475.A0A4Y9YUW4"/>
<feature type="compositionally biased region" description="Polar residues" evidence="1">
    <location>
        <begin position="291"/>
        <end position="310"/>
    </location>
</feature>
<feature type="transmembrane region" description="Helical" evidence="2">
    <location>
        <begin position="114"/>
        <end position="135"/>
    </location>
</feature>
<keyword evidence="2" id="KW-1133">Transmembrane helix</keyword>
<evidence type="ECO:0000256" key="2">
    <source>
        <dbReference type="SAM" id="Phobius"/>
    </source>
</evidence>
<dbReference type="EMBL" id="SEKV01000068">
    <property type="protein sequence ID" value="TFY65488.1"/>
    <property type="molecule type" value="Genomic_DNA"/>
</dbReference>
<organism evidence="3 4">
    <name type="scientific">Rhodofomes roseus</name>
    <dbReference type="NCBI Taxonomy" id="34475"/>
    <lineage>
        <taxon>Eukaryota</taxon>
        <taxon>Fungi</taxon>
        <taxon>Dikarya</taxon>
        <taxon>Basidiomycota</taxon>
        <taxon>Agaricomycotina</taxon>
        <taxon>Agaricomycetes</taxon>
        <taxon>Polyporales</taxon>
        <taxon>Rhodofomes</taxon>
    </lineage>
</organism>
<protein>
    <submittedName>
        <fullName evidence="3">Uncharacterized protein</fullName>
    </submittedName>
</protein>
<feature type="transmembrane region" description="Helical" evidence="2">
    <location>
        <begin position="15"/>
        <end position="40"/>
    </location>
</feature>
<feature type="transmembrane region" description="Helical" evidence="2">
    <location>
        <begin position="222"/>
        <end position="246"/>
    </location>
</feature>
<feature type="transmembrane region" description="Helical" evidence="2">
    <location>
        <begin position="61"/>
        <end position="79"/>
    </location>
</feature>
<comment type="caution">
    <text evidence="3">The sequence shown here is derived from an EMBL/GenBank/DDBJ whole genome shotgun (WGS) entry which is preliminary data.</text>
</comment>
<dbReference type="Proteomes" id="UP000298390">
    <property type="component" value="Unassembled WGS sequence"/>
</dbReference>
<evidence type="ECO:0000313" key="3">
    <source>
        <dbReference type="EMBL" id="TFY65488.1"/>
    </source>
</evidence>
<feature type="region of interest" description="Disordered" evidence="1">
    <location>
        <begin position="291"/>
        <end position="311"/>
    </location>
</feature>